<dbReference type="InterPro" id="IPR009027">
    <property type="entry name" value="Ribosomal_bL9/RNase_H1_N"/>
</dbReference>
<dbReference type="Proteomes" id="UP001218218">
    <property type="component" value="Unassembled WGS sequence"/>
</dbReference>
<dbReference type="InterPro" id="IPR011320">
    <property type="entry name" value="RNase_H1_N"/>
</dbReference>
<evidence type="ECO:0000313" key="4">
    <source>
        <dbReference type="EMBL" id="KAJ7360889.1"/>
    </source>
</evidence>
<evidence type="ECO:0000313" key="5">
    <source>
        <dbReference type="Proteomes" id="UP001218218"/>
    </source>
</evidence>
<evidence type="ECO:0000256" key="1">
    <source>
        <dbReference type="SAM" id="MobiDB-lite"/>
    </source>
</evidence>
<dbReference type="InterPro" id="IPR040521">
    <property type="entry name" value="KDZ"/>
</dbReference>
<dbReference type="SUPFAM" id="SSF55658">
    <property type="entry name" value="L9 N-domain-like"/>
    <property type="match status" value="1"/>
</dbReference>
<name>A0AAD7AJR8_9AGAR</name>
<feature type="region of interest" description="Disordered" evidence="1">
    <location>
        <begin position="840"/>
        <end position="859"/>
    </location>
</feature>
<dbReference type="Pfam" id="PF18803">
    <property type="entry name" value="CxC2"/>
    <property type="match status" value="1"/>
</dbReference>
<dbReference type="Pfam" id="PF18758">
    <property type="entry name" value="KDZ"/>
    <property type="match status" value="1"/>
</dbReference>
<reference evidence="4" key="1">
    <citation type="submission" date="2023-03" db="EMBL/GenBank/DDBJ databases">
        <title>Massive genome expansion in bonnet fungi (Mycena s.s.) driven by repeated elements and novel gene families across ecological guilds.</title>
        <authorList>
            <consortium name="Lawrence Berkeley National Laboratory"/>
            <person name="Harder C.B."/>
            <person name="Miyauchi S."/>
            <person name="Viragh M."/>
            <person name="Kuo A."/>
            <person name="Thoen E."/>
            <person name="Andreopoulos B."/>
            <person name="Lu D."/>
            <person name="Skrede I."/>
            <person name="Drula E."/>
            <person name="Henrissat B."/>
            <person name="Morin E."/>
            <person name="Kohler A."/>
            <person name="Barry K."/>
            <person name="LaButti K."/>
            <person name="Morin E."/>
            <person name="Salamov A."/>
            <person name="Lipzen A."/>
            <person name="Mereny Z."/>
            <person name="Hegedus B."/>
            <person name="Baldrian P."/>
            <person name="Stursova M."/>
            <person name="Weitz H."/>
            <person name="Taylor A."/>
            <person name="Grigoriev I.V."/>
            <person name="Nagy L.G."/>
            <person name="Martin F."/>
            <person name="Kauserud H."/>
        </authorList>
    </citation>
    <scope>NUCLEOTIDE SEQUENCE</scope>
    <source>
        <strain evidence="4">CBHHK002</strain>
    </source>
</reference>
<organism evidence="4 5">
    <name type="scientific">Mycena albidolilacea</name>
    <dbReference type="NCBI Taxonomy" id="1033008"/>
    <lineage>
        <taxon>Eukaryota</taxon>
        <taxon>Fungi</taxon>
        <taxon>Dikarya</taxon>
        <taxon>Basidiomycota</taxon>
        <taxon>Agaricomycotina</taxon>
        <taxon>Agaricomycetes</taxon>
        <taxon>Agaricomycetidae</taxon>
        <taxon>Agaricales</taxon>
        <taxon>Marasmiineae</taxon>
        <taxon>Mycenaceae</taxon>
        <taxon>Mycena</taxon>
    </lineage>
</organism>
<evidence type="ECO:0008006" key="6">
    <source>
        <dbReference type="Google" id="ProtNLM"/>
    </source>
</evidence>
<protein>
    <recommendedName>
        <fullName evidence="6">CxC2-like cysteine cluster KDZ transposase-associated domain-containing protein</fullName>
    </recommendedName>
</protein>
<feature type="compositionally biased region" description="Acidic residues" evidence="1">
    <location>
        <begin position="1086"/>
        <end position="1097"/>
    </location>
</feature>
<feature type="compositionally biased region" description="Acidic residues" evidence="1">
    <location>
        <begin position="1110"/>
        <end position="1123"/>
    </location>
</feature>
<dbReference type="AlphaFoldDB" id="A0AAD7AJR8"/>
<comment type="caution">
    <text evidence="4">The sequence shown here is derived from an EMBL/GenBank/DDBJ whole genome shotgun (WGS) entry which is preliminary data.</text>
</comment>
<keyword evidence="5" id="KW-1185">Reference proteome</keyword>
<feature type="region of interest" description="Disordered" evidence="1">
    <location>
        <begin position="1062"/>
        <end position="1125"/>
    </location>
</feature>
<dbReference type="Gene3D" id="3.40.970.10">
    <property type="entry name" value="Ribonuclease H1, N-terminal domain"/>
    <property type="match status" value="1"/>
</dbReference>
<sequence>MVDLALESAPSSLQLSDQSSFYPRQGFEHTRGSETAPFYVVTQGRIPGIYTHWEEASHQVNRFPSAVHKRYIGWSEATAAWDAAHRPPALLSHQSTPSPAQDRREAAPAVRAGLGDGSFRCIDVTTPLSDALDLAEESALERSGGTGRQPAKRAKNVYLLQSFGHSLNDDAWVDVADPPDNDTATLGHDAGLPARRKRKRKWYATTDNSLGHWVDNFCDAYLRVLMTREGTMGQNQCPCGRSGKYRCGECFGVQMYCQLGHPDNQPCSRARPGHHKFVVIAANGFHHVTVDFCECRQNGSQFRWEQLLSYGWYPSTPDAPKSAVTISALKLFHTVSLQGKTTVYHFFNALAKITDNTGSRAFKRRYQLVLRVVRQWWNLRALKRGGMGNDPERLSSETHQGELTVDCLACPKVGVNLPEDWEKASPEESPPLISSRFLYTVYWAMGACFHLKGKNISSWSADPSIQDGWAYFTKWGGSEGYGEFDRTLGQQQEGYRATGCGMVTCGRHKIVAKNGVGNLQAGEKPRADVVCADMGMWTSFLLAPGSTSEIFFFFLLSYNIMCQWSKNLKEHLLKLPPAFVIPKLHILGHLRICQEIFSLLFTLGAAQADMEGIERIWSSSGLMGMTLRNRFVKASKELGRQQAALPEFIQEQEEQVSVWRKLVDDFESGASAVNPYEHPKMCQTLREVELELMREEQEREHVSAVVREASKGTMTEYLMLALEVEGQQRELAADLLANRSPTTKDLTDFVIRHTQMSRQVKKIRALQRKYSPGTLQHLATAGDAVDAVEPERIPLLLPSTLSTAERLPPLSVEGLAAAEAESLDQMRHDLTVKKRLHTYKDLNSRRQHQTTRSRGLLDNHQRKINKSAATYRQARLVRLALIPIAGSADWRPLHLGDMRMMEDEEEAKKRKQRAMKGKRKEAARENEYGEVRGVPGLGENTRLVSWIWQGGGQVGGVLGEEIYDGVKVEWCKAYARVKRWREELLLLQEEMVRCLRTLEWQAGVWDARAAPGHYQGKIAYLGTHLEGAMAFAARQAVLRRMLATRFRRLWWCLTDRISGPEAVASSESSGVDEADTWDGAANEQGNNDDLDGADEEDAAPRQDNPAPDEAAPEEMPGEMSTEEETFRRAKMDALLALQSTSMGQVSAPACSAFSFGGDQHGLQPNLDKATVKAAGDDELRFYGVLSHKYKIPFGGSEKYQPAYGNKLALLERRRQAGYEPITL</sequence>
<dbReference type="Pfam" id="PF01693">
    <property type="entry name" value="Cauli_VI"/>
    <property type="match status" value="1"/>
</dbReference>
<gene>
    <name evidence="4" type="ORF">DFH08DRAFT_800310</name>
</gene>
<dbReference type="InterPro" id="IPR041457">
    <property type="entry name" value="CxC2_KDZ-assoc"/>
</dbReference>
<dbReference type="InterPro" id="IPR037056">
    <property type="entry name" value="RNase_H1_N_sf"/>
</dbReference>
<evidence type="ECO:0000259" key="2">
    <source>
        <dbReference type="Pfam" id="PF01693"/>
    </source>
</evidence>
<feature type="domain" description="Ribonuclease H1 N-terminal" evidence="2">
    <location>
        <begin position="37"/>
        <end position="79"/>
    </location>
</feature>
<evidence type="ECO:0000259" key="3">
    <source>
        <dbReference type="Pfam" id="PF18803"/>
    </source>
</evidence>
<dbReference type="EMBL" id="JARIHO010000005">
    <property type="protein sequence ID" value="KAJ7360889.1"/>
    <property type="molecule type" value="Genomic_DNA"/>
</dbReference>
<feature type="domain" description="CxC2-like cysteine cluster KDZ transposase-associated" evidence="3">
    <location>
        <begin position="256"/>
        <end position="358"/>
    </location>
</feature>
<proteinExistence type="predicted"/>
<accession>A0AAD7AJR8</accession>